<evidence type="ECO:0000259" key="3">
    <source>
        <dbReference type="PROSITE" id="PS50011"/>
    </source>
</evidence>
<dbReference type="Gene3D" id="1.10.510.10">
    <property type="entry name" value="Transferase(Phosphotransferase) domain 1"/>
    <property type="match status" value="1"/>
</dbReference>
<dbReference type="EMBL" id="JBBNAE010000004">
    <property type="protein sequence ID" value="KAK9129940.1"/>
    <property type="molecule type" value="Genomic_DNA"/>
</dbReference>
<dbReference type="PANTHER" id="PTHR44329:SF298">
    <property type="entry name" value="MIXED LINEAGE KINASE DOMAIN-LIKE PROTEIN"/>
    <property type="match status" value="1"/>
</dbReference>
<dbReference type="InterPro" id="IPR011009">
    <property type="entry name" value="Kinase-like_dom_sf"/>
</dbReference>
<keyword evidence="5" id="KW-1185">Reference proteome</keyword>
<dbReference type="Proteomes" id="UP001417504">
    <property type="component" value="Unassembled WGS sequence"/>
</dbReference>
<sequence length="262" mass="29220">MDPDSEIHNNFRIDMNLLSVDRESPIINSAKKATKVCRGRYRVAVKQLLEGSTAVPTPEAMQMFRRQIAVLPIVNHENVVKFVGASFQNMTLIAEFMMRGSLKNLLTKRQPEHMLDLQTVVGFALDTAQAMKYLHANNMTHRDLQASNLLLSVDGKHLKLANFGLDEKVPGAQSIRNDVQSFGRVLFDMIPNCVELIVKYQLRSQPAYDAYTMALLKANSGNLISFASSCMSANSDGEPDFTKIIAFLSRLSDELQAAMHGE</sequence>
<dbReference type="InterPro" id="IPR001245">
    <property type="entry name" value="Ser-Thr/Tyr_kinase_cat_dom"/>
</dbReference>
<evidence type="ECO:0000313" key="5">
    <source>
        <dbReference type="Proteomes" id="UP001417504"/>
    </source>
</evidence>
<feature type="domain" description="Protein kinase" evidence="3">
    <location>
        <begin position="1"/>
        <end position="262"/>
    </location>
</feature>
<dbReference type="InterPro" id="IPR000719">
    <property type="entry name" value="Prot_kinase_dom"/>
</dbReference>
<proteinExistence type="predicted"/>
<dbReference type="AlphaFoldDB" id="A0AAP0P6E2"/>
<dbReference type="PIRSF" id="PIRSF000654">
    <property type="entry name" value="Integrin-linked_kinase"/>
    <property type="match status" value="1"/>
</dbReference>
<evidence type="ECO:0000313" key="4">
    <source>
        <dbReference type="EMBL" id="KAK9129940.1"/>
    </source>
</evidence>
<accession>A0AAP0P6E2</accession>
<comment type="caution">
    <text evidence="4">The sequence shown here is derived from an EMBL/GenBank/DDBJ whole genome shotgun (WGS) entry which is preliminary data.</text>
</comment>
<dbReference type="GO" id="GO:0004674">
    <property type="term" value="F:protein serine/threonine kinase activity"/>
    <property type="evidence" value="ECO:0007669"/>
    <property type="project" value="TreeGrafter"/>
</dbReference>
<dbReference type="GO" id="GO:0005524">
    <property type="term" value="F:ATP binding"/>
    <property type="evidence" value="ECO:0007669"/>
    <property type="project" value="UniProtKB-KW"/>
</dbReference>
<gene>
    <name evidence="4" type="ORF">Sjap_010427</name>
</gene>
<keyword evidence="1" id="KW-0547">Nucleotide-binding</keyword>
<dbReference type="Pfam" id="PF07714">
    <property type="entry name" value="PK_Tyr_Ser-Thr"/>
    <property type="match status" value="1"/>
</dbReference>
<name>A0AAP0P6E2_9MAGN</name>
<dbReference type="SUPFAM" id="SSF56112">
    <property type="entry name" value="Protein kinase-like (PK-like)"/>
    <property type="match status" value="1"/>
</dbReference>
<dbReference type="PANTHER" id="PTHR44329">
    <property type="entry name" value="SERINE/THREONINE-PROTEIN KINASE TNNI3K-RELATED"/>
    <property type="match status" value="1"/>
</dbReference>
<keyword evidence="2" id="KW-0067">ATP-binding</keyword>
<organism evidence="4 5">
    <name type="scientific">Stephania japonica</name>
    <dbReference type="NCBI Taxonomy" id="461633"/>
    <lineage>
        <taxon>Eukaryota</taxon>
        <taxon>Viridiplantae</taxon>
        <taxon>Streptophyta</taxon>
        <taxon>Embryophyta</taxon>
        <taxon>Tracheophyta</taxon>
        <taxon>Spermatophyta</taxon>
        <taxon>Magnoliopsida</taxon>
        <taxon>Ranunculales</taxon>
        <taxon>Menispermaceae</taxon>
        <taxon>Menispermoideae</taxon>
        <taxon>Cissampelideae</taxon>
        <taxon>Stephania</taxon>
    </lineage>
</organism>
<dbReference type="PROSITE" id="PS50011">
    <property type="entry name" value="PROTEIN_KINASE_DOM"/>
    <property type="match status" value="1"/>
</dbReference>
<evidence type="ECO:0000256" key="1">
    <source>
        <dbReference type="ARBA" id="ARBA00022741"/>
    </source>
</evidence>
<evidence type="ECO:0000256" key="2">
    <source>
        <dbReference type="ARBA" id="ARBA00022840"/>
    </source>
</evidence>
<reference evidence="4 5" key="1">
    <citation type="submission" date="2024-01" db="EMBL/GenBank/DDBJ databases">
        <title>Genome assemblies of Stephania.</title>
        <authorList>
            <person name="Yang L."/>
        </authorList>
    </citation>
    <scope>NUCLEOTIDE SEQUENCE [LARGE SCALE GENOMIC DNA]</scope>
    <source>
        <strain evidence="4">QJT</strain>
        <tissue evidence="4">Leaf</tissue>
    </source>
</reference>
<protein>
    <recommendedName>
        <fullName evidence="3">Protein kinase domain-containing protein</fullName>
    </recommendedName>
</protein>
<dbReference type="InterPro" id="IPR051681">
    <property type="entry name" value="Ser/Thr_Kinases-Pseudokinases"/>
</dbReference>